<feature type="transmembrane region" description="Helical" evidence="2">
    <location>
        <begin position="298"/>
        <end position="319"/>
    </location>
</feature>
<evidence type="ECO:0000256" key="2">
    <source>
        <dbReference type="SAM" id="Phobius"/>
    </source>
</evidence>
<proteinExistence type="predicted"/>
<dbReference type="KEGG" id="stir:DDW44_13790"/>
<keyword evidence="2" id="KW-1133">Transmembrane helix</keyword>
<accession>A0A2S1STL3</accession>
<dbReference type="InterPro" id="IPR013783">
    <property type="entry name" value="Ig-like_fold"/>
</dbReference>
<dbReference type="InterPro" id="IPR006311">
    <property type="entry name" value="TAT_signal"/>
</dbReference>
<feature type="compositionally biased region" description="Basic and acidic residues" evidence="1">
    <location>
        <begin position="212"/>
        <end position="225"/>
    </location>
</feature>
<evidence type="ECO:0000313" key="4">
    <source>
        <dbReference type="EMBL" id="AWI29741.1"/>
    </source>
</evidence>
<evidence type="ECO:0000259" key="3">
    <source>
        <dbReference type="Pfam" id="PF25549"/>
    </source>
</evidence>
<sequence>MGNVRSQGARVSRPVRAVPGLDRTRGRGRSRGNRSRLLGALAVAAGTAAATTGFAPAAPALTAPAPDLEVTKSASATRVALGDTLTFTIKATNNGERDLPDVRFTDDLGGTLDDAVYDRNARATRGRVAYDEPVLSYTGAIPAGMSATVTYSVTVGGEDGGDGGDGRLGGGLEVQSPRSNCAAGTRDARCTAAPVAEEVGELGAPRTGFGDEESHDHSLEQGHEDGQDEPAADDADGTDGDGTDGDGTDGGEEAPGVPPAPGGPGSPAGTGHAGAPGHDGEERVVGQIAAAGHDSERLWLLGGVALALSAAGAIALAATRDRGNQ</sequence>
<feature type="region of interest" description="Disordered" evidence="1">
    <location>
        <begin position="203"/>
        <end position="286"/>
    </location>
</feature>
<dbReference type="Pfam" id="PF25549">
    <property type="entry name" value="DUF7927"/>
    <property type="match status" value="1"/>
</dbReference>
<keyword evidence="2" id="KW-0472">Membrane</keyword>
<feature type="region of interest" description="Disordered" evidence="1">
    <location>
        <begin position="1"/>
        <end position="34"/>
    </location>
</feature>
<feature type="region of interest" description="Disordered" evidence="1">
    <location>
        <begin position="158"/>
        <end position="187"/>
    </location>
</feature>
<dbReference type="InterPro" id="IPR057687">
    <property type="entry name" value="DUF7927"/>
</dbReference>
<organism evidence="4 5">
    <name type="scientific">Streptomyces tirandamycinicus</name>
    <dbReference type="NCBI Taxonomy" id="2174846"/>
    <lineage>
        <taxon>Bacteria</taxon>
        <taxon>Bacillati</taxon>
        <taxon>Actinomycetota</taxon>
        <taxon>Actinomycetes</taxon>
        <taxon>Kitasatosporales</taxon>
        <taxon>Streptomycetaceae</taxon>
        <taxon>Streptomyces</taxon>
    </lineage>
</organism>
<dbReference type="InterPro" id="IPR047589">
    <property type="entry name" value="DUF11_rpt"/>
</dbReference>
<feature type="compositionally biased region" description="Gly residues" evidence="1">
    <location>
        <begin position="265"/>
        <end position="274"/>
    </location>
</feature>
<dbReference type="Proteomes" id="UP000244900">
    <property type="component" value="Chromosome"/>
</dbReference>
<dbReference type="NCBIfam" id="TIGR01451">
    <property type="entry name" value="B_ant_repeat"/>
    <property type="match status" value="1"/>
</dbReference>
<keyword evidence="5" id="KW-1185">Reference proteome</keyword>
<gene>
    <name evidence="4" type="ORF">DDW44_13790</name>
</gene>
<dbReference type="OrthoDB" id="134475at2"/>
<keyword evidence="2" id="KW-0812">Transmembrane</keyword>
<dbReference type="EMBL" id="CP029188">
    <property type="protein sequence ID" value="AWI29741.1"/>
    <property type="molecule type" value="Genomic_DNA"/>
</dbReference>
<feature type="compositionally biased region" description="Acidic residues" evidence="1">
    <location>
        <begin position="226"/>
        <end position="252"/>
    </location>
</feature>
<name>A0A2S1STL3_9ACTN</name>
<reference evidence="4 5" key="1">
    <citation type="submission" date="2018-05" db="EMBL/GenBank/DDBJ databases">
        <title>Complete genome sequence of sponge-derived Streptomyces sp. HNM0039.</title>
        <authorList>
            <person name="Huang X."/>
            <person name="Zhou S."/>
        </authorList>
    </citation>
    <scope>NUCLEOTIDE SEQUENCE [LARGE SCALE GENOMIC DNA]</scope>
    <source>
        <strain evidence="4 5">HNM0039</strain>
    </source>
</reference>
<evidence type="ECO:0000313" key="5">
    <source>
        <dbReference type="Proteomes" id="UP000244900"/>
    </source>
</evidence>
<dbReference type="Gene3D" id="2.60.40.10">
    <property type="entry name" value="Immunoglobulins"/>
    <property type="match status" value="1"/>
</dbReference>
<dbReference type="PROSITE" id="PS51318">
    <property type="entry name" value="TAT"/>
    <property type="match status" value="1"/>
</dbReference>
<dbReference type="GO" id="GO:0005975">
    <property type="term" value="P:carbohydrate metabolic process"/>
    <property type="evidence" value="ECO:0007669"/>
    <property type="project" value="UniProtKB-ARBA"/>
</dbReference>
<evidence type="ECO:0000256" key="1">
    <source>
        <dbReference type="SAM" id="MobiDB-lite"/>
    </source>
</evidence>
<protein>
    <recommendedName>
        <fullName evidence="3">DUF7927 domain-containing protein</fullName>
    </recommendedName>
</protein>
<dbReference type="AlphaFoldDB" id="A0A2S1STL3"/>
<feature type="domain" description="DUF7927" evidence="3">
    <location>
        <begin position="68"/>
        <end position="195"/>
    </location>
</feature>